<dbReference type="SUPFAM" id="SSF53098">
    <property type="entry name" value="Ribonuclease H-like"/>
    <property type="match status" value="1"/>
</dbReference>
<dbReference type="AlphaFoldDB" id="A0AAE3M9P8"/>
<dbReference type="InterPro" id="IPR036388">
    <property type="entry name" value="WH-like_DNA-bd_sf"/>
</dbReference>
<organism evidence="3 4">
    <name type="scientific">Plebeiibacterium sediminum</name>
    <dbReference type="NCBI Taxonomy" id="2992112"/>
    <lineage>
        <taxon>Bacteria</taxon>
        <taxon>Pseudomonadati</taxon>
        <taxon>Bacteroidota</taxon>
        <taxon>Bacteroidia</taxon>
        <taxon>Marinilabiliales</taxon>
        <taxon>Marinilabiliaceae</taxon>
        <taxon>Plebeiibacterium</taxon>
    </lineage>
</organism>
<feature type="domain" description="Integrase catalytic" evidence="2">
    <location>
        <begin position="137"/>
        <end position="332"/>
    </location>
</feature>
<evidence type="ECO:0000313" key="3">
    <source>
        <dbReference type="EMBL" id="MCW3789754.1"/>
    </source>
</evidence>
<comment type="similarity">
    <text evidence="1">Belongs to the transposase IS21/IS408/IS1162 family.</text>
</comment>
<dbReference type="NCBIfam" id="NF033546">
    <property type="entry name" value="transpos_IS21"/>
    <property type="match status" value="1"/>
</dbReference>
<dbReference type="InterPro" id="IPR000792">
    <property type="entry name" value="Tscrpt_reg_LuxR_C"/>
</dbReference>
<keyword evidence="4" id="KW-1185">Reference proteome</keyword>
<protein>
    <submittedName>
        <fullName evidence="3">IS21 family transposase</fullName>
    </submittedName>
</protein>
<evidence type="ECO:0000313" key="4">
    <source>
        <dbReference type="Proteomes" id="UP001209229"/>
    </source>
</evidence>
<dbReference type="InterPro" id="IPR012337">
    <property type="entry name" value="RNaseH-like_sf"/>
</dbReference>
<dbReference type="Pfam" id="PF22483">
    <property type="entry name" value="Mu-transpos_C_2"/>
    <property type="match status" value="1"/>
</dbReference>
<dbReference type="InterPro" id="IPR001584">
    <property type="entry name" value="Integrase_cat-core"/>
</dbReference>
<dbReference type="EMBL" id="JAPDPJ010000199">
    <property type="protein sequence ID" value="MCW3789754.1"/>
    <property type="molecule type" value="Genomic_DNA"/>
</dbReference>
<dbReference type="PROSITE" id="PS50994">
    <property type="entry name" value="INTEGRASE"/>
    <property type="match status" value="1"/>
</dbReference>
<dbReference type="PANTHER" id="PTHR35004">
    <property type="entry name" value="TRANSPOSASE RV3428C-RELATED"/>
    <property type="match status" value="1"/>
</dbReference>
<dbReference type="Pfam" id="PF00196">
    <property type="entry name" value="GerE"/>
    <property type="match status" value="1"/>
</dbReference>
<dbReference type="Gene3D" id="3.30.420.10">
    <property type="entry name" value="Ribonuclease H-like superfamily/Ribonuclease H"/>
    <property type="match status" value="1"/>
</dbReference>
<dbReference type="InterPro" id="IPR036397">
    <property type="entry name" value="RNaseH_sf"/>
</dbReference>
<dbReference type="GO" id="GO:0006355">
    <property type="term" value="P:regulation of DNA-templated transcription"/>
    <property type="evidence" value="ECO:0007669"/>
    <property type="project" value="InterPro"/>
</dbReference>
<dbReference type="SUPFAM" id="SSF46894">
    <property type="entry name" value="C-terminal effector domain of the bipartite response regulators"/>
    <property type="match status" value="1"/>
</dbReference>
<dbReference type="InterPro" id="IPR054353">
    <property type="entry name" value="IstA-like_C"/>
</dbReference>
<dbReference type="Gene3D" id="1.10.10.10">
    <property type="entry name" value="Winged helix-like DNA-binding domain superfamily/Winged helix DNA-binding domain"/>
    <property type="match status" value="1"/>
</dbReference>
<dbReference type="PANTHER" id="PTHR35004:SF8">
    <property type="entry name" value="TRANSPOSASE RV3428C-RELATED"/>
    <property type="match status" value="1"/>
</dbReference>
<feature type="non-terminal residue" evidence="3">
    <location>
        <position position="448"/>
    </location>
</feature>
<reference evidence="3" key="1">
    <citation type="submission" date="2022-10" db="EMBL/GenBank/DDBJ databases">
        <authorList>
            <person name="Yu W.X."/>
        </authorList>
    </citation>
    <scope>NUCLEOTIDE SEQUENCE</scope>
    <source>
        <strain evidence="3">AAT</strain>
    </source>
</reference>
<dbReference type="InterPro" id="IPR016032">
    <property type="entry name" value="Sig_transdc_resp-reg_C-effctor"/>
</dbReference>
<gene>
    <name evidence="3" type="primary">istA</name>
    <name evidence="3" type="ORF">OM075_25065</name>
</gene>
<dbReference type="GO" id="GO:0003677">
    <property type="term" value="F:DNA binding"/>
    <property type="evidence" value="ECO:0007669"/>
    <property type="project" value="InterPro"/>
</dbReference>
<dbReference type="GO" id="GO:0015074">
    <property type="term" value="P:DNA integration"/>
    <property type="evidence" value="ECO:0007669"/>
    <property type="project" value="InterPro"/>
</dbReference>
<name>A0AAE3M9P8_9BACT</name>
<dbReference type="RefSeq" id="WP_301193299.1">
    <property type="nucleotide sequence ID" value="NZ_JAPDPJ010000199.1"/>
</dbReference>
<sequence>MAGKPKRMSQVKQILQLHSQGCGNKTIARNLGISKNTVKSYLSKYRSSKLSLATLLKMEDHTLEKVFHPGNPAYKDQRFDELKSKLDYFDAELKKPGVTKQLLWEEYRLTNPTGYSLSQFSFHLSQHLLTKNPSMVLQHEPGEKLFVDYAGKKLSYVDITTGEVIECQVFVACLPYSDYSFCMAVPSQRIDDFIYALTCCLQSLGGAPKVLVPDNLKSAVIRANRYEPTINQALEDFANHYNMAVVPARARKPKDKALVENQVKLIYNRVYARIRHQQFFSLTELNNAIKEHTLKHNQTRMQKRDYCREEHFLSNEKSLLQELPKRSFEIKYYKEYKLAQNNHIYLGEDKHYYSAPYQYIGKKLKVVYTRSMVRIYYKYNQIAVHQRSYSTRTYTTDKEHLCSTHQHYLNRSPEYYKDKAIKRSATLGQLVEMIFTQKKYPEQLYRTC</sequence>
<evidence type="ECO:0000256" key="1">
    <source>
        <dbReference type="ARBA" id="ARBA00009277"/>
    </source>
</evidence>
<comment type="caution">
    <text evidence="3">The sequence shown here is derived from an EMBL/GenBank/DDBJ whole genome shotgun (WGS) entry which is preliminary data.</text>
</comment>
<evidence type="ECO:0000259" key="2">
    <source>
        <dbReference type="PROSITE" id="PS50994"/>
    </source>
</evidence>
<accession>A0AAE3M9P8</accession>
<dbReference type="Proteomes" id="UP001209229">
    <property type="component" value="Unassembled WGS sequence"/>
</dbReference>
<proteinExistence type="inferred from homology"/>